<sequence length="305" mass="33423">MRAGCVRPAVHIPVHDVRAPVCGMLPKHWHVPCARDVWDAPATYARTVCVGRAGRSRNVCAYRASGTCGTLPHCLHVPCARDVRDAPAISAHSVRGAPATSARTLRVGRVGRSHNVRLYRARGTCETLQQHLHGTCWTCGMLQQHLRLPCVRDVRDDPATSAVVCARDMRDDPATSAVVCTWEIRDDPATSVVVCMWEMRDGPATFAWQKSCIDRSEPEALIPLLAQRRIRIPLPGRSGDSIRYPHTRASGESSTTKHRLLHASGPHPIPPPDDPNGVGKRVKMLVSSLGGHYPLLDCPIDKELV</sequence>
<organism evidence="2 3">
    <name type="scientific">Dorcoceras hygrometricum</name>
    <dbReference type="NCBI Taxonomy" id="472368"/>
    <lineage>
        <taxon>Eukaryota</taxon>
        <taxon>Viridiplantae</taxon>
        <taxon>Streptophyta</taxon>
        <taxon>Embryophyta</taxon>
        <taxon>Tracheophyta</taxon>
        <taxon>Spermatophyta</taxon>
        <taxon>Magnoliopsida</taxon>
        <taxon>eudicotyledons</taxon>
        <taxon>Gunneridae</taxon>
        <taxon>Pentapetalae</taxon>
        <taxon>asterids</taxon>
        <taxon>lamiids</taxon>
        <taxon>Lamiales</taxon>
        <taxon>Gesneriaceae</taxon>
        <taxon>Didymocarpoideae</taxon>
        <taxon>Trichosporeae</taxon>
        <taxon>Loxocarpinae</taxon>
        <taxon>Dorcoceras</taxon>
    </lineage>
</organism>
<dbReference type="EMBL" id="KV005707">
    <property type="protein sequence ID" value="KZV33643.1"/>
    <property type="molecule type" value="Genomic_DNA"/>
</dbReference>
<protein>
    <submittedName>
        <fullName evidence="2">Uncharacterized protein</fullName>
    </submittedName>
</protein>
<proteinExistence type="predicted"/>
<gene>
    <name evidence="2" type="ORF">F511_12342</name>
</gene>
<dbReference type="Proteomes" id="UP000250235">
    <property type="component" value="Unassembled WGS sequence"/>
</dbReference>
<accession>A0A2Z7BGT1</accession>
<feature type="region of interest" description="Disordered" evidence="1">
    <location>
        <begin position="241"/>
        <end position="278"/>
    </location>
</feature>
<keyword evidence="3" id="KW-1185">Reference proteome</keyword>
<name>A0A2Z7BGT1_9LAMI</name>
<evidence type="ECO:0000313" key="3">
    <source>
        <dbReference type="Proteomes" id="UP000250235"/>
    </source>
</evidence>
<reference evidence="2 3" key="1">
    <citation type="journal article" date="2015" name="Proc. Natl. Acad. Sci. U.S.A.">
        <title>The resurrection genome of Boea hygrometrica: A blueprint for survival of dehydration.</title>
        <authorList>
            <person name="Xiao L."/>
            <person name="Yang G."/>
            <person name="Zhang L."/>
            <person name="Yang X."/>
            <person name="Zhao S."/>
            <person name="Ji Z."/>
            <person name="Zhou Q."/>
            <person name="Hu M."/>
            <person name="Wang Y."/>
            <person name="Chen M."/>
            <person name="Xu Y."/>
            <person name="Jin H."/>
            <person name="Xiao X."/>
            <person name="Hu G."/>
            <person name="Bao F."/>
            <person name="Hu Y."/>
            <person name="Wan P."/>
            <person name="Li L."/>
            <person name="Deng X."/>
            <person name="Kuang T."/>
            <person name="Xiang C."/>
            <person name="Zhu J.K."/>
            <person name="Oliver M.J."/>
            <person name="He Y."/>
        </authorList>
    </citation>
    <scope>NUCLEOTIDE SEQUENCE [LARGE SCALE GENOMIC DNA]</scope>
    <source>
        <strain evidence="3">cv. XS01</strain>
    </source>
</reference>
<evidence type="ECO:0000256" key="1">
    <source>
        <dbReference type="SAM" id="MobiDB-lite"/>
    </source>
</evidence>
<dbReference type="AlphaFoldDB" id="A0A2Z7BGT1"/>
<evidence type="ECO:0000313" key="2">
    <source>
        <dbReference type="EMBL" id="KZV33643.1"/>
    </source>
</evidence>